<protein>
    <submittedName>
        <fullName evidence="1">Uncharacterized protein</fullName>
    </submittedName>
</protein>
<accession>A0AA42P9T8</accession>
<proteinExistence type="predicted"/>
<name>A0AA42P9T8_STUST</name>
<comment type="caution">
    <text evidence="1">The sequence shown here is derived from an EMBL/GenBank/DDBJ whole genome shotgun (WGS) entry which is preliminary data.</text>
</comment>
<dbReference type="AlphaFoldDB" id="A0AA42P9T8"/>
<dbReference type="RefSeq" id="WP_279641634.1">
    <property type="nucleotide sequence ID" value="NZ_JAOCAE010000009.1"/>
</dbReference>
<reference evidence="1" key="1">
    <citation type="submission" date="2022-09" db="EMBL/GenBank/DDBJ databases">
        <title>Intensive care unit water sources are persistently colonized with multi-drug resistant bacteria and are the site of extensive horizontal gene transfer of antibiotic resistance genes.</title>
        <authorList>
            <person name="Diorio-Toth L."/>
        </authorList>
    </citation>
    <scope>NUCLEOTIDE SEQUENCE</scope>
    <source>
        <strain evidence="1">GD03947</strain>
    </source>
</reference>
<evidence type="ECO:0000313" key="2">
    <source>
        <dbReference type="Proteomes" id="UP001158500"/>
    </source>
</evidence>
<dbReference type="EMBL" id="JAOCAE010000009">
    <property type="protein sequence ID" value="MDH1237261.1"/>
    <property type="molecule type" value="Genomic_DNA"/>
</dbReference>
<sequence>MRVTQPSIQTLEQLLRTEAEYTPRLCLKTLRLRLSIRQAIKELAR</sequence>
<organism evidence="1 2">
    <name type="scientific">Stutzerimonas stutzeri</name>
    <name type="common">Pseudomonas stutzeri</name>
    <dbReference type="NCBI Taxonomy" id="316"/>
    <lineage>
        <taxon>Bacteria</taxon>
        <taxon>Pseudomonadati</taxon>
        <taxon>Pseudomonadota</taxon>
        <taxon>Gammaproteobacteria</taxon>
        <taxon>Pseudomonadales</taxon>
        <taxon>Pseudomonadaceae</taxon>
        <taxon>Stutzerimonas</taxon>
    </lineage>
</organism>
<dbReference type="Proteomes" id="UP001158500">
    <property type="component" value="Unassembled WGS sequence"/>
</dbReference>
<evidence type="ECO:0000313" key="1">
    <source>
        <dbReference type="EMBL" id="MDH1237261.1"/>
    </source>
</evidence>
<gene>
    <name evidence="1" type="ORF">N5C32_14575</name>
</gene>